<feature type="compositionally biased region" description="Pro residues" evidence="1">
    <location>
        <begin position="1042"/>
        <end position="1051"/>
    </location>
</feature>
<gene>
    <name evidence="4" type="primary">neurl4</name>
    <name evidence="4" type="ORF">AK812_SmicGene1192</name>
</gene>
<dbReference type="PROSITE" id="PS51065">
    <property type="entry name" value="NHR"/>
    <property type="match status" value="1"/>
</dbReference>
<evidence type="ECO:0000313" key="5">
    <source>
        <dbReference type="Proteomes" id="UP000186817"/>
    </source>
</evidence>
<comment type="caution">
    <text evidence="4">The sequence shown here is derived from an EMBL/GenBank/DDBJ whole genome shotgun (WGS) entry which is preliminary data.</text>
</comment>
<dbReference type="PROSITE" id="PS50096">
    <property type="entry name" value="IQ"/>
    <property type="match status" value="1"/>
</dbReference>
<dbReference type="GO" id="GO:0061630">
    <property type="term" value="F:ubiquitin protein ligase activity"/>
    <property type="evidence" value="ECO:0007669"/>
    <property type="project" value="TreeGrafter"/>
</dbReference>
<organism evidence="4 5">
    <name type="scientific">Symbiodinium microadriaticum</name>
    <name type="common">Dinoflagellate</name>
    <name type="synonym">Zooxanthella microadriatica</name>
    <dbReference type="NCBI Taxonomy" id="2951"/>
    <lineage>
        <taxon>Eukaryota</taxon>
        <taxon>Sar</taxon>
        <taxon>Alveolata</taxon>
        <taxon>Dinophyceae</taxon>
        <taxon>Suessiales</taxon>
        <taxon>Symbiodiniaceae</taxon>
        <taxon>Symbiodinium</taxon>
    </lineage>
</organism>
<feature type="region of interest" description="Disordered" evidence="1">
    <location>
        <begin position="252"/>
        <end position="275"/>
    </location>
</feature>
<reference evidence="4 5" key="1">
    <citation type="submission" date="2016-02" db="EMBL/GenBank/DDBJ databases">
        <title>Genome analysis of coral dinoflagellate symbionts highlights evolutionary adaptations to a symbiotic lifestyle.</title>
        <authorList>
            <person name="Aranda M."/>
            <person name="Li Y."/>
            <person name="Liew Y.J."/>
            <person name="Baumgarten S."/>
            <person name="Simakov O."/>
            <person name="Wilson M."/>
            <person name="Piel J."/>
            <person name="Ashoor H."/>
            <person name="Bougouffa S."/>
            <person name="Bajic V.B."/>
            <person name="Ryu T."/>
            <person name="Ravasi T."/>
            <person name="Bayer T."/>
            <person name="Micklem G."/>
            <person name="Kim H."/>
            <person name="Bhak J."/>
            <person name="Lajeunesse T.C."/>
            <person name="Voolstra C.R."/>
        </authorList>
    </citation>
    <scope>NUCLEOTIDE SEQUENCE [LARGE SCALE GENOMIC DNA]</scope>
    <source>
        <strain evidence="4 5">CCMP2467</strain>
    </source>
</reference>
<feature type="domain" description="B30.2/SPRY" evidence="2">
    <location>
        <begin position="265"/>
        <end position="461"/>
    </location>
</feature>
<name>A0A1Q9F4W0_SYMMI</name>
<dbReference type="EMBL" id="LSRX01000012">
    <property type="protein sequence ID" value="OLQ14649.1"/>
    <property type="molecule type" value="Genomic_DNA"/>
</dbReference>
<evidence type="ECO:0000313" key="4">
    <source>
        <dbReference type="EMBL" id="OLQ14649.1"/>
    </source>
</evidence>
<feature type="compositionally biased region" description="Basic and acidic residues" evidence="1">
    <location>
        <begin position="252"/>
        <end position="263"/>
    </location>
</feature>
<feature type="compositionally biased region" description="Basic and acidic residues" evidence="1">
    <location>
        <begin position="993"/>
        <end position="1006"/>
    </location>
</feature>
<dbReference type="InterPro" id="IPR001870">
    <property type="entry name" value="B30.2/SPRY"/>
</dbReference>
<accession>A0A1Q9F4W0</accession>
<keyword evidence="5" id="KW-1185">Reference proteome</keyword>
<dbReference type="PANTHER" id="PTHR12429">
    <property type="entry name" value="NEURALIZED"/>
    <property type="match status" value="1"/>
</dbReference>
<feature type="domain" description="B30.2/SPRY" evidence="2">
    <location>
        <begin position="1024"/>
        <end position="1236"/>
    </location>
</feature>
<evidence type="ECO:0000259" key="2">
    <source>
        <dbReference type="PROSITE" id="PS50188"/>
    </source>
</evidence>
<dbReference type="PROSITE" id="PS50188">
    <property type="entry name" value="B302_SPRY"/>
    <property type="match status" value="2"/>
</dbReference>
<dbReference type="InterPro" id="IPR043136">
    <property type="entry name" value="B30.2/SPRY_sf"/>
</dbReference>
<feature type="region of interest" description="Disordered" evidence="1">
    <location>
        <begin position="984"/>
        <end position="1056"/>
    </location>
</feature>
<evidence type="ECO:0000259" key="3">
    <source>
        <dbReference type="PROSITE" id="PS51065"/>
    </source>
</evidence>
<protein>
    <submittedName>
        <fullName evidence="4">Neuralized-like protein 4</fullName>
    </submittedName>
</protein>
<dbReference type="InterPro" id="IPR006573">
    <property type="entry name" value="NHR_dom"/>
</dbReference>
<dbReference type="OrthoDB" id="448620at2759"/>
<evidence type="ECO:0000256" key="1">
    <source>
        <dbReference type="SAM" id="MobiDB-lite"/>
    </source>
</evidence>
<feature type="domain" description="NHR" evidence="3">
    <location>
        <begin position="284"/>
        <end position="457"/>
    </location>
</feature>
<dbReference type="Pfam" id="PF07177">
    <property type="entry name" value="Neuralized"/>
    <property type="match status" value="3"/>
</dbReference>
<proteinExistence type="predicted"/>
<dbReference type="InterPro" id="IPR037962">
    <property type="entry name" value="Neuralized"/>
</dbReference>
<dbReference type="Proteomes" id="UP000186817">
    <property type="component" value="Unassembled WGS sequence"/>
</dbReference>
<dbReference type="PANTHER" id="PTHR12429:SF8">
    <property type="entry name" value="NEURALIZED-LIKE PROTEIN 2"/>
    <property type="match status" value="1"/>
</dbReference>
<dbReference type="Gene3D" id="2.60.120.920">
    <property type="match status" value="5"/>
</dbReference>
<feature type="compositionally biased region" description="Pro residues" evidence="1">
    <location>
        <begin position="1011"/>
        <end position="1031"/>
    </location>
</feature>
<sequence length="1471" mass="159225">MEAEDAVRLERRCSIGNGGGVPRAADNGLCYEKMNLNGAEIDFKRCRDSLLKHAEAVKHDWAKKPMSWEYVNEQKLDGFPLARFWIAYVRDRNRRRAATKIQVYGLLVRRAFWAARIQVEFPGVTFRILYDKQKRAAKKIQAHWRWKRLWTAYVRFRKQGSQLLAGRAAVRIETIARGFLARRRWRKVVQIRAKFRLIVRVALLVHRFLRELKQRRHRFERAEKSVQYLQKRWRRRRLWLIAQRAMQSAKAEAEAQAKAEKAAGHPPPTAASTAGAGVAAPKPTLFFAASLASSFVRISEDGLTAEHMDPNGPALQGVVFGSTPIPTFSAGAYFEVLVQKANLNEEDGLTLGVTTVLPQEIPEPFVTADDVPNSYCFGFDGKAVLPDSDDPIDTGWNPKDVCVGDRVGLLVTSRGEGLVFRNGEAKVSGVLGLPVGVPLFPIVDLLGSAVSVSLEATPTAQRGPCFSSQLKGRMVALSEQNTVASKQSGDTALHSVVFLEGKMPPVPGGFYFEVRVEQTLTTELDGNAHYKFLQDMASFETADDVPNSWTLGYNGEMRFHDEDENVPIGWNPKDLAVGDVVGLFVGEDGEGSLYQNGVEKLSHITGIPPSRNLYAFVDLLGNTAAVRLLPGQPPTRAPRPPKPALIAYDLSQVMSAFALSPKSPHVTLSAEMSLARCKSPGSEGAVVFGNGTAPSFPAGHFFQEPFQERGTRGPALGFAAGTPGEAPKGPEVPQSCSIGYEGKAYVAGRSEPLALEWSPSTLQSGDTMGLLMAPNGFLSLCINGRYVVRDVAGHLPSSPAILPFVDFGQCATAISLDLAAKPPDHRFGGFSRALLSPVVTLKGSAARRTGVHPKGAGLGAVLFGDGPLRADAGVRYFEVCIEDVTSAFADGLTIGVAFELPKAFPAEPFATSEEVPKSLCYGFDGMAHRYNWEELLPIDWNPATLEIGDSVGILCTAEGVLQLIVNGILESEALQVSVKVDASPPAIQRKPPKPPEVKAPEPEPPKAKAAPPVPEPKPAAPPPAVAKPTPKPKVRVSQAAPKPVPAPPPDSGPAFHAKLLSDQVQLSKDGQSIRHKDDSGQQLYGVAIGARPLTAGPGGRYFEVRVDRVREGSPDGLALGFTLVPPEELETGEGIQEVSDTVPESWTAGYDGFYRSVNFNEDEQITIGWNPSSLKANDRVGALLSRAGQFIIVVNGKVVVRVTDDFPLADVEAFYPIVDLLGRVCQVTMVRDAKPPDAATEGALFTGLDPKLLGANVVLAKDRLAASSRDPAGNELRGVAFGDGPLPCTGPDGEAYFEVTVEEVRQGNDDGLVLGVASKKPASMDEILMGCDVKDSWSLGYNGCAFSPDQEDETQIRWTPAGLKMLGPRVQVNGAPVCRGPRQVPAPDVPLYPFIDLLGNTKAAVLTRKFKNSILIVHTGTDNQYVAPGNVKDYFLQLVATRADANRFHLHISDGLLVFNRMRQCVRELRC</sequence>